<gene>
    <name evidence="11" type="ORF">METZ01_LOCUS176120</name>
</gene>
<comment type="subcellular location">
    <subcellularLocation>
        <location evidence="1">Cell membrane</location>
        <topology evidence="1">Multi-pass membrane protein</topology>
    </subcellularLocation>
</comment>
<accession>A0A382CAZ9</accession>
<evidence type="ECO:0000256" key="2">
    <source>
        <dbReference type="ARBA" id="ARBA00022448"/>
    </source>
</evidence>
<dbReference type="CDD" id="cd06261">
    <property type="entry name" value="TM_PBP2"/>
    <property type="match status" value="1"/>
</dbReference>
<evidence type="ECO:0000313" key="11">
    <source>
        <dbReference type="EMBL" id="SVB23266.1"/>
    </source>
</evidence>
<dbReference type="GO" id="GO:0055085">
    <property type="term" value="P:transmembrane transport"/>
    <property type="evidence" value="ECO:0007669"/>
    <property type="project" value="InterPro"/>
</dbReference>
<dbReference type="Gene3D" id="1.10.3720.10">
    <property type="entry name" value="MetI-like"/>
    <property type="match status" value="1"/>
</dbReference>
<evidence type="ECO:0000256" key="9">
    <source>
        <dbReference type="SAM" id="Phobius"/>
    </source>
</evidence>
<dbReference type="AlphaFoldDB" id="A0A382CAZ9"/>
<evidence type="ECO:0000256" key="3">
    <source>
        <dbReference type="ARBA" id="ARBA00022475"/>
    </source>
</evidence>
<evidence type="ECO:0000256" key="6">
    <source>
        <dbReference type="ARBA" id="ARBA00022927"/>
    </source>
</evidence>
<dbReference type="EMBL" id="UINC01033649">
    <property type="protein sequence ID" value="SVB23266.1"/>
    <property type="molecule type" value="Genomic_DNA"/>
</dbReference>
<keyword evidence="6" id="KW-0653">Protein transport</keyword>
<evidence type="ECO:0000256" key="7">
    <source>
        <dbReference type="ARBA" id="ARBA00022989"/>
    </source>
</evidence>
<feature type="transmembrane region" description="Helical" evidence="9">
    <location>
        <begin position="238"/>
        <end position="259"/>
    </location>
</feature>
<name>A0A382CAZ9_9ZZZZ</name>
<evidence type="ECO:0000256" key="1">
    <source>
        <dbReference type="ARBA" id="ARBA00004651"/>
    </source>
</evidence>
<evidence type="ECO:0000256" key="8">
    <source>
        <dbReference type="ARBA" id="ARBA00023136"/>
    </source>
</evidence>
<reference evidence="11" key="1">
    <citation type="submission" date="2018-05" db="EMBL/GenBank/DDBJ databases">
        <authorList>
            <person name="Lanie J.A."/>
            <person name="Ng W.-L."/>
            <person name="Kazmierczak K.M."/>
            <person name="Andrzejewski T.M."/>
            <person name="Davidsen T.M."/>
            <person name="Wayne K.J."/>
            <person name="Tettelin H."/>
            <person name="Glass J.I."/>
            <person name="Rusch D."/>
            <person name="Podicherti R."/>
            <person name="Tsui H.-C.T."/>
            <person name="Winkler M.E."/>
        </authorList>
    </citation>
    <scope>NUCLEOTIDE SEQUENCE</scope>
</reference>
<feature type="transmembrane region" description="Helical" evidence="9">
    <location>
        <begin position="191"/>
        <end position="217"/>
    </location>
</feature>
<dbReference type="InterPro" id="IPR000515">
    <property type="entry name" value="MetI-like"/>
</dbReference>
<keyword evidence="2" id="KW-0813">Transport</keyword>
<dbReference type="InterPro" id="IPR050366">
    <property type="entry name" value="BP-dependent_transpt_permease"/>
</dbReference>
<dbReference type="PROSITE" id="PS50928">
    <property type="entry name" value="ABC_TM1"/>
    <property type="match status" value="1"/>
</dbReference>
<feature type="domain" description="ABC transmembrane type-1" evidence="10">
    <location>
        <begin position="74"/>
        <end position="260"/>
    </location>
</feature>
<dbReference type="PANTHER" id="PTHR43386">
    <property type="entry name" value="OLIGOPEPTIDE TRANSPORT SYSTEM PERMEASE PROTEIN APPC"/>
    <property type="match status" value="1"/>
</dbReference>
<dbReference type="GO" id="GO:0005886">
    <property type="term" value="C:plasma membrane"/>
    <property type="evidence" value="ECO:0007669"/>
    <property type="project" value="UniProtKB-SubCell"/>
</dbReference>
<dbReference type="Pfam" id="PF00528">
    <property type="entry name" value="BPD_transp_1"/>
    <property type="match status" value="1"/>
</dbReference>
<keyword evidence="8 9" id="KW-0472">Membrane</keyword>
<evidence type="ECO:0000256" key="4">
    <source>
        <dbReference type="ARBA" id="ARBA00022692"/>
    </source>
</evidence>
<dbReference type="SUPFAM" id="SSF161098">
    <property type="entry name" value="MetI-like"/>
    <property type="match status" value="1"/>
</dbReference>
<feature type="transmembrane region" description="Helical" evidence="9">
    <location>
        <begin position="76"/>
        <end position="99"/>
    </location>
</feature>
<keyword evidence="5" id="KW-0571">Peptide transport</keyword>
<dbReference type="PANTHER" id="PTHR43386:SF24">
    <property type="entry name" value="OLIGOPEPTIDE TRANSPORT SYSTEM PERMEASE PROTEIN AMID"/>
    <property type="match status" value="1"/>
</dbReference>
<sequence>MLKFRRDRAGMWSFAVVLGYAMIALGVWTGVWGTGWADVTGPRWAPVSAEHWLGTNIIGQDIFERALFSTKTAFEVGLVVAVLATALGSVFGAVAGFFSGRWTDELIVWLMGVLDSIPFYLLVAAIAFSLEGNPYAMHIAMISTFWIGTARLIRGEVIKLKSLDFVEAAHAIGVNQFTIIFRHILPNTFHILLVQATITFVAAIKSEVILSFLGIGVQDGISWGLMIAESTFEVLAGFFNNFLGASVLMFGLVMAFNMFSDALQDALDPRTVSG</sequence>
<keyword evidence="7 9" id="KW-1133">Transmembrane helix</keyword>
<feature type="transmembrane region" description="Helical" evidence="9">
    <location>
        <begin position="12"/>
        <end position="33"/>
    </location>
</feature>
<feature type="transmembrane region" description="Helical" evidence="9">
    <location>
        <begin position="106"/>
        <end position="129"/>
    </location>
</feature>
<protein>
    <recommendedName>
        <fullName evidence="10">ABC transmembrane type-1 domain-containing protein</fullName>
    </recommendedName>
</protein>
<keyword evidence="3" id="KW-1003">Cell membrane</keyword>
<dbReference type="InterPro" id="IPR035906">
    <property type="entry name" value="MetI-like_sf"/>
</dbReference>
<organism evidence="11">
    <name type="scientific">marine metagenome</name>
    <dbReference type="NCBI Taxonomy" id="408172"/>
    <lineage>
        <taxon>unclassified sequences</taxon>
        <taxon>metagenomes</taxon>
        <taxon>ecological metagenomes</taxon>
    </lineage>
</organism>
<evidence type="ECO:0000259" key="10">
    <source>
        <dbReference type="PROSITE" id="PS50928"/>
    </source>
</evidence>
<dbReference type="GO" id="GO:0015833">
    <property type="term" value="P:peptide transport"/>
    <property type="evidence" value="ECO:0007669"/>
    <property type="project" value="UniProtKB-KW"/>
</dbReference>
<dbReference type="GO" id="GO:0015031">
    <property type="term" value="P:protein transport"/>
    <property type="evidence" value="ECO:0007669"/>
    <property type="project" value="UniProtKB-KW"/>
</dbReference>
<keyword evidence="4 9" id="KW-0812">Transmembrane</keyword>
<evidence type="ECO:0000256" key="5">
    <source>
        <dbReference type="ARBA" id="ARBA00022856"/>
    </source>
</evidence>
<proteinExistence type="predicted"/>